<name>A0A0B1S7D0_OESDE</name>
<organism evidence="1 2">
    <name type="scientific">Oesophagostomum dentatum</name>
    <name type="common">Nodular worm</name>
    <dbReference type="NCBI Taxonomy" id="61180"/>
    <lineage>
        <taxon>Eukaryota</taxon>
        <taxon>Metazoa</taxon>
        <taxon>Ecdysozoa</taxon>
        <taxon>Nematoda</taxon>
        <taxon>Chromadorea</taxon>
        <taxon>Rhabditida</taxon>
        <taxon>Rhabditina</taxon>
        <taxon>Rhabditomorpha</taxon>
        <taxon>Strongyloidea</taxon>
        <taxon>Strongylidae</taxon>
        <taxon>Oesophagostomum</taxon>
    </lineage>
</organism>
<evidence type="ECO:0000313" key="1">
    <source>
        <dbReference type="EMBL" id="KHJ79432.1"/>
    </source>
</evidence>
<keyword evidence="2" id="KW-1185">Reference proteome</keyword>
<sequence length="32" mass="3819">MFLEAYHYQLRKINKALKLSRRLCACAMFVVT</sequence>
<proteinExistence type="predicted"/>
<accession>A0A0B1S7D0</accession>
<reference evidence="1 2" key="1">
    <citation type="submission" date="2014-03" db="EMBL/GenBank/DDBJ databases">
        <title>Draft genome of the hookworm Oesophagostomum dentatum.</title>
        <authorList>
            <person name="Mitreva M."/>
        </authorList>
    </citation>
    <scope>NUCLEOTIDE SEQUENCE [LARGE SCALE GENOMIC DNA]</scope>
    <source>
        <strain evidence="1 2">OD-Hann</strain>
    </source>
</reference>
<dbReference type="Proteomes" id="UP000053660">
    <property type="component" value="Unassembled WGS sequence"/>
</dbReference>
<gene>
    <name evidence="1" type="ORF">OESDEN_20922</name>
</gene>
<evidence type="ECO:0000313" key="2">
    <source>
        <dbReference type="Proteomes" id="UP000053660"/>
    </source>
</evidence>
<protein>
    <submittedName>
        <fullName evidence="1">Uncharacterized protein</fullName>
    </submittedName>
</protein>
<dbReference type="AlphaFoldDB" id="A0A0B1S7D0"/>
<dbReference type="EMBL" id="KN605014">
    <property type="protein sequence ID" value="KHJ79432.1"/>
    <property type="molecule type" value="Genomic_DNA"/>
</dbReference>